<sequence length="358" mass="40624">MSSLAADRARLAEINPQILDLERALRELQSEKQVLCARLDSYKYPVFTLPNEIIIEIFIHFLPTYPYCPKLTGRFSESPVLLTRICRKWREIALETPVLWRAIAISRSYPRVPSERQIQLCNMWLNRSGCYPLSLDFSDNAIDPLHPSELLSAVVVPRCARWEHLDLQLSLTHLRTIHGPIPLLRSLCLEADEAEYDVATKIDLFRNAPLLRTATLNDIAAARLILPWAQLISLTLYGVYPRECVPILQHTSNLVDCHLHLVKNDTDGIPDVTLPSLQSLALRGEWVTGYLETLIVPALHHLHIPEPSLEPHCIDTLASFISKAGCKLQNLCLTYSQSKTDDAYRQAFPSIMVYFVDG</sequence>
<dbReference type="Gene3D" id="1.20.1280.50">
    <property type="match status" value="1"/>
</dbReference>
<evidence type="ECO:0000313" key="3">
    <source>
        <dbReference type="Proteomes" id="UP001218218"/>
    </source>
</evidence>
<accession>A0AAD7EKJ8</accession>
<dbReference type="AlphaFoldDB" id="A0AAD7EKJ8"/>
<dbReference type="InterPro" id="IPR032675">
    <property type="entry name" value="LRR_dom_sf"/>
</dbReference>
<proteinExistence type="predicted"/>
<protein>
    <recommendedName>
        <fullName evidence="4">F-box domain-containing protein</fullName>
    </recommendedName>
</protein>
<name>A0AAD7EKJ8_9AGAR</name>
<dbReference type="SUPFAM" id="SSF52047">
    <property type="entry name" value="RNI-like"/>
    <property type="match status" value="1"/>
</dbReference>
<feature type="coiled-coil region" evidence="1">
    <location>
        <begin position="11"/>
        <end position="38"/>
    </location>
</feature>
<comment type="caution">
    <text evidence="2">The sequence shown here is derived from an EMBL/GenBank/DDBJ whole genome shotgun (WGS) entry which is preliminary data.</text>
</comment>
<evidence type="ECO:0008006" key="4">
    <source>
        <dbReference type="Google" id="ProtNLM"/>
    </source>
</evidence>
<dbReference type="Proteomes" id="UP001218218">
    <property type="component" value="Unassembled WGS sequence"/>
</dbReference>
<reference evidence="2" key="1">
    <citation type="submission" date="2023-03" db="EMBL/GenBank/DDBJ databases">
        <title>Massive genome expansion in bonnet fungi (Mycena s.s.) driven by repeated elements and novel gene families across ecological guilds.</title>
        <authorList>
            <consortium name="Lawrence Berkeley National Laboratory"/>
            <person name="Harder C.B."/>
            <person name="Miyauchi S."/>
            <person name="Viragh M."/>
            <person name="Kuo A."/>
            <person name="Thoen E."/>
            <person name="Andreopoulos B."/>
            <person name="Lu D."/>
            <person name="Skrede I."/>
            <person name="Drula E."/>
            <person name="Henrissat B."/>
            <person name="Morin E."/>
            <person name="Kohler A."/>
            <person name="Barry K."/>
            <person name="LaButti K."/>
            <person name="Morin E."/>
            <person name="Salamov A."/>
            <person name="Lipzen A."/>
            <person name="Mereny Z."/>
            <person name="Hegedus B."/>
            <person name="Baldrian P."/>
            <person name="Stursova M."/>
            <person name="Weitz H."/>
            <person name="Taylor A."/>
            <person name="Grigoriev I.V."/>
            <person name="Nagy L.G."/>
            <person name="Martin F."/>
            <person name="Kauserud H."/>
        </authorList>
    </citation>
    <scope>NUCLEOTIDE SEQUENCE</scope>
    <source>
        <strain evidence="2">CBHHK002</strain>
    </source>
</reference>
<keyword evidence="1" id="KW-0175">Coiled coil</keyword>
<dbReference type="EMBL" id="JARIHO010000032">
    <property type="protein sequence ID" value="KAJ7334656.1"/>
    <property type="molecule type" value="Genomic_DNA"/>
</dbReference>
<gene>
    <name evidence="2" type="ORF">DFH08DRAFT_290447</name>
</gene>
<keyword evidence="3" id="KW-1185">Reference proteome</keyword>
<dbReference type="Gene3D" id="3.80.10.10">
    <property type="entry name" value="Ribonuclease Inhibitor"/>
    <property type="match status" value="1"/>
</dbReference>
<evidence type="ECO:0000313" key="2">
    <source>
        <dbReference type="EMBL" id="KAJ7334656.1"/>
    </source>
</evidence>
<evidence type="ECO:0000256" key="1">
    <source>
        <dbReference type="SAM" id="Coils"/>
    </source>
</evidence>
<organism evidence="2 3">
    <name type="scientific">Mycena albidolilacea</name>
    <dbReference type="NCBI Taxonomy" id="1033008"/>
    <lineage>
        <taxon>Eukaryota</taxon>
        <taxon>Fungi</taxon>
        <taxon>Dikarya</taxon>
        <taxon>Basidiomycota</taxon>
        <taxon>Agaricomycotina</taxon>
        <taxon>Agaricomycetes</taxon>
        <taxon>Agaricomycetidae</taxon>
        <taxon>Agaricales</taxon>
        <taxon>Marasmiineae</taxon>
        <taxon>Mycenaceae</taxon>
        <taxon>Mycena</taxon>
    </lineage>
</organism>